<feature type="chain" id="PRO_5021466066" description="Lipoprotein" evidence="2">
    <location>
        <begin position="36"/>
        <end position="213"/>
    </location>
</feature>
<accession>A0A4Y3RHJ0</accession>
<evidence type="ECO:0008006" key="5">
    <source>
        <dbReference type="Google" id="ProtNLM"/>
    </source>
</evidence>
<proteinExistence type="predicted"/>
<sequence length="213" mass="21835">MNPSPDRLGRPVRSRAVTAAAAVVLVAFGATAVVACDGGGDDTSGPTFSERPSPPITESFSGAPPSALASSASEAIESARASASTAAASASAREASRKASIGAEIERSRRVAEEELQDVQGRGNALSEVAVTGKPRTGTGGVTTAIVNITNKTQDTASYAVQVDFVDAAGTVVETQFVGEEDLAPGERRQPLVISRQPPEPVLTARLTKAQRY</sequence>
<feature type="region of interest" description="Disordered" evidence="1">
    <location>
        <begin position="181"/>
        <end position="200"/>
    </location>
</feature>
<evidence type="ECO:0000256" key="2">
    <source>
        <dbReference type="SAM" id="SignalP"/>
    </source>
</evidence>
<name>A0A4Y3RHJ0_9ACTN</name>
<dbReference type="EMBL" id="BJMN01000011">
    <property type="protein sequence ID" value="GEB56187.1"/>
    <property type="molecule type" value="Genomic_DNA"/>
</dbReference>
<evidence type="ECO:0000256" key="1">
    <source>
        <dbReference type="SAM" id="MobiDB-lite"/>
    </source>
</evidence>
<dbReference type="OrthoDB" id="4330829at2"/>
<protein>
    <recommendedName>
        <fullName evidence="5">Lipoprotein</fullName>
    </recommendedName>
</protein>
<keyword evidence="2" id="KW-0732">Signal</keyword>
<comment type="caution">
    <text evidence="3">The sequence shown here is derived from an EMBL/GenBank/DDBJ whole genome shotgun (WGS) entry which is preliminary data.</text>
</comment>
<feature type="region of interest" description="Disordered" evidence="1">
    <location>
        <begin position="36"/>
        <end position="75"/>
    </location>
</feature>
<evidence type="ECO:0000313" key="4">
    <source>
        <dbReference type="Proteomes" id="UP000315226"/>
    </source>
</evidence>
<organism evidence="3 4">
    <name type="scientific">Streptomyces gardneri</name>
    <dbReference type="NCBI Taxonomy" id="66892"/>
    <lineage>
        <taxon>Bacteria</taxon>
        <taxon>Bacillati</taxon>
        <taxon>Actinomycetota</taxon>
        <taxon>Actinomycetes</taxon>
        <taxon>Kitasatosporales</taxon>
        <taxon>Streptomycetaceae</taxon>
        <taxon>Streptomyces</taxon>
    </lineage>
</organism>
<reference evidence="3 4" key="1">
    <citation type="submission" date="2019-06" db="EMBL/GenBank/DDBJ databases">
        <title>Whole genome shotgun sequence of Streptomyces gardneri NBRC 12865.</title>
        <authorList>
            <person name="Hosoyama A."/>
            <person name="Uohara A."/>
            <person name="Ohji S."/>
            <person name="Ichikawa N."/>
        </authorList>
    </citation>
    <scope>NUCLEOTIDE SEQUENCE [LARGE SCALE GENOMIC DNA]</scope>
    <source>
        <strain evidence="3 4">NBRC 12865</strain>
    </source>
</reference>
<gene>
    <name evidence="3" type="ORF">SGA01_17920</name>
</gene>
<dbReference type="AlphaFoldDB" id="A0A4Y3RHJ0"/>
<feature type="signal peptide" evidence="2">
    <location>
        <begin position="1"/>
        <end position="35"/>
    </location>
</feature>
<dbReference type="Proteomes" id="UP000315226">
    <property type="component" value="Unassembled WGS sequence"/>
</dbReference>
<evidence type="ECO:0000313" key="3">
    <source>
        <dbReference type="EMBL" id="GEB56187.1"/>
    </source>
</evidence>
<feature type="compositionally biased region" description="Low complexity" evidence="1">
    <location>
        <begin position="59"/>
        <end position="75"/>
    </location>
</feature>
<keyword evidence="4" id="KW-1185">Reference proteome</keyword>